<name>A0AAF1KC57_9HYPH</name>
<keyword evidence="4" id="KW-1185">Reference proteome</keyword>
<dbReference type="RefSeq" id="WP_111221634.1">
    <property type="nucleotide sequence ID" value="NZ_CP117258.1"/>
</dbReference>
<proteinExistence type="predicted"/>
<gene>
    <name evidence="3" type="ORF">PR017_23680</name>
</gene>
<reference evidence="4" key="2">
    <citation type="journal article" date="2023" name="MicrobiologyOpen">
        <title>Genomics of the tumorigenes clade of the family Rhizobiaceae and description of Rhizobium rhododendri sp. nov.</title>
        <authorList>
            <person name="Kuzmanovic N."/>
            <person name="diCenzo G.C."/>
            <person name="Bunk B."/>
            <person name="Sproeer C."/>
            <person name="Fruehling A."/>
            <person name="Neumann-Schaal M."/>
            <person name="Overmann J."/>
            <person name="Smalla K."/>
        </authorList>
    </citation>
    <scope>NUCLEOTIDE SEQUENCE [LARGE SCALE GENOMIC DNA]</scope>
    <source>
        <strain evidence="4">1078</strain>
        <plasmid evidence="4">unnamed1</plasmid>
    </source>
</reference>
<dbReference type="AlphaFoldDB" id="A0AAF1KC57"/>
<reference evidence="3 4" key="1">
    <citation type="journal article" date="2018" name="Sci. Rep.">
        <title>Rhizobium tumorigenes sp. nov., a novel plant tumorigenic bacterium isolated from cane gall tumors on thornless blackberry.</title>
        <authorList>
            <person name="Kuzmanovi N."/>
            <person name="Smalla K."/>
            <person name="Gronow S."/>
            <person name="PuBawska J."/>
        </authorList>
    </citation>
    <scope>NUCLEOTIDE SEQUENCE [LARGE SCALE GENOMIC DNA]</scope>
    <source>
        <strain evidence="3 4">1078</strain>
    </source>
</reference>
<feature type="region of interest" description="Disordered" evidence="1">
    <location>
        <begin position="1"/>
        <end position="20"/>
    </location>
</feature>
<dbReference type="Proteomes" id="UP000249499">
    <property type="component" value="Plasmid unnamed1"/>
</dbReference>
<evidence type="ECO:0000313" key="4">
    <source>
        <dbReference type="Proteomes" id="UP000249499"/>
    </source>
</evidence>
<accession>A0AAF1KC57</accession>
<keyword evidence="2" id="KW-1133">Transmembrane helix</keyword>
<keyword evidence="2" id="KW-0472">Membrane</keyword>
<dbReference type="KEGG" id="rtu:PR017_23680"/>
<dbReference type="EMBL" id="CP117258">
    <property type="protein sequence ID" value="WFR98704.1"/>
    <property type="molecule type" value="Genomic_DNA"/>
</dbReference>
<keyword evidence="3" id="KW-0614">Plasmid</keyword>
<geneLocation type="plasmid" evidence="3 4">
    <name>unnamed1</name>
</geneLocation>
<evidence type="ECO:0000313" key="3">
    <source>
        <dbReference type="EMBL" id="WFR98704.1"/>
    </source>
</evidence>
<protein>
    <submittedName>
        <fullName evidence="3">Uncharacterized protein</fullName>
    </submittedName>
</protein>
<sequence length="117" mass="13016">MITQTATRAPPAIGKDPPMTPNVPKNIHALIKQAIPDPHSALNYFSALDQWIIDLRRAGRDEEADDYLEETRADLEAIVVQNGIAKSRARFKVVATYFVPALIAILSRILTDHLPFV</sequence>
<evidence type="ECO:0000256" key="2">
    <source>
        <dbReference type="SAM" id="Phobius"/>
    </source>
</evidence>
<keyword evidence="2" id="KW-0812">Transmembrane</keyword>
<organism evidence="3 4">
    <name type="scientific">Rhizobium tumorigenes</name>
    <dbReference type="NCBI Taxonomy" id="2041385"/>
    <lineage>
        <taxon>Bacteria</taxon>
        <taxon>Pseudomonadati</taxon>
        <taxon>Pseudomonadota</taxon>
        <taxon>Alphaproteobacteria</taxon>
        <taxon>Hyphomicrobiales</taxon>
        <taxon>Rhizobiaceae</taxon>
        <taxon>Rhizobium/Agrobacterium group</taxon>
        <taxon>Rhizobium</taxon>
    </lineage>
</organism>
<feature type="transmembrane region" description="Helical" evidence="2">
    <location>
        <begin position="93"/>
        <end position="111"/>
    </location>
</feature>
<evidence type="ECO:0000256" key="1">
    <source>
        <dbReference type="SAM" id="MobiDB-lite"/>
    </source>
</evidence>